<dbReference type="AlphaFoldDB" id="A0ABC8WHY5"/>
<evidence type="ECO:0000256" key="1">
    <source>
        <dbReference type="ARBA" id="ARBA00000900"/>
    </source>
</evidence>
<dbReference type="CDD" id="cd16571">
    <property type="entry name" value="RING-HC_SIAHs"/>
    <property type="match status" value="1"/>
</dbReference>
<dbReference type="SUPFAM" id="SSF49599">
    <property type="entry name" value="TRAF domain-like"/>
    <property type="match status" value="1"/>
</dbReference>
<gene>
    <name evidence="13" type="ORF">URODEC1_LOCUS14262</name>
</gene>
<evidence type="ECO:0000256" key="2">
    <source>
        <dbReference type="ARBA" id="ARBA00004906"/>
    </source>
</evidence>
<evidence type="ECO:0000256" key="11">
    <source>
        <dbReference type="SAM" id="MobiDB-lite"/>
    </source>
</evidence>
<dbReference type="EMBL" id="OZ075122">
    <property type="protein sequence ID" value="CAL4910280.1"/>
    <property type="molecule type" value="Genomic_DNA"/>
</dbReference>
<evidence type="ECO:0000256" key="6">
    <source>
        <dbReference type="ARBA" id="ARBA00022723"/>
    </source>
</evidence>
<accession>A0ABC8WHY5</accession>
<dbReference type="Proteomes" id="UP001497457">
    <property type="component" value="Chromosome 12b"/>
</dbReference>
<dbReference type="InterPro" id="IPR049548">
    <property type="entry name" value="Sina-like_RING"/>
</dbReference>
<evidence type="ECO:0000313" key="13">
    <source>
        <dbReference type="EMBL" id="CAL4910280.1"/>
    </source>
</evidence>
<dbReference type="InterPro" id="IPR013010">
    <property type="entry name" value="Znf_SIAH"/>
</dbReference>
<dbReference type="Pfam" id="PF21362">
    <property type="entry name" value="Sina_RING"/>
    <property type="match status" value="1"/>
</dbReference>
<dbReference type="InterPro" id="IPR052088">
    <property type="entry name" value="E3_ubiquitin-ligase_SINA"/>
</dbReference>
<dbReference type="PANTHER" id="PTHR10315">
    <property type="entry name" value="E3 UBIQUITIN PROTEIN LIGASE SIAH"/>
    <property type="match status" value="1"/>
</dbReference>
<evidence type="ECO:0000256" key="3">
    <source>
        <dbReference type="ARBA" id="ARBA00009119"/>
    </source>
</evidence>
<evidence type="ECO:0000256" key="7">
    <source>
        <dbReference type="ARBA" id="ARBA00022771"/>
    </source>
</evidence>
<dbReference type="EC" id="2.3.2.27" evidence="4"/>
<keyword evidence="8" id="KW-0833">Ubl conjugation pathway</keyword>
<evidence type="ECO:0000313" key="14">
    <source>
        <dbReference type="Proteomes" id="UP001497457"/>
    </source>
</evidence>
<protein>
    <recommendedName>
        <fullName evidence="4">RING-type E3 ubiquitin transferase</fullName>
        <ecNumber evidence="4">2.3.2.27</ecNumber>
    </recommendedName>
</protein>
<evidence type="ECO:0000256" key="5">
    <source>
        <dbReference type="ARBA" id="ARBA00022679"/>
    </source>
</evidence>
<name>A0ABC8WHY5_9POAL</name>
<comment type="similarity">
    <text evidence="3">Belongs to the SINA (Seven in absentia) family.</text>
</comment>
<dbReference type="Gene3D" id="3.30.40.10">
    <property type="entry name" value="Zinc/RING finger domain, C3HC4 (zinc finger)"/>
    <property type="match status" value="1"/>
</dbReference>
<organism evidence="13 14">
    <name type="scientific">Urochloa decumbens</name>
    <dbReference type="NCBI Taxonomy" id="240449"/>
    <lineage>
        <taxon>Eukaryota</taxon>
        <taxon>Viridiplantae</taxon>
        <taxon>Streptophyta</taxon>
        <taxon>Embryophyta</taxon>
        <taxon>Tracheophyta</taxon>
        <taxon>Spermatophyta</taxon>
        <taxon>Magnoliopsida</taxon>
        <taxon>Liliopsida</taxon>
        <taxon>Poales</taxon>
        <taxon>Poaceae</taxon>
        <taxon>PACMAD clade</taxon>
        <taxon>Panicoideae</taxon>
        <taxon>Panicodae</taxon>
        <taxon>Paniceae</taxon>
        <taxon>Melinidinae</taxon>
        <taxon>Urochloa</taxon>
    </lineage>
</organism>
<evidence type="ECO:0000256" key="10">
    <source>
        <dbReference type="PROSITE-ProRule" id="PRU00455"/>
    </source>
</evidence>
<dbReference type="Pfam" id="PF21361">
    <property type="entry name" value="Sina_ZnF"/>
    <property type="match status" value="1"/>
</dbReference>
<dbReference type="PROSITE" id="PS51081">
    <property type="entry name" value="ZF_SIAH"/>
    <property type="match status" value="1"/>
</dbReference>
<evidence type="ECO:0000259" key="12">
    <source>
        <dbReference type="PROSITE" id="PS51081"/>
    </source>
</evidence>
<feature type="compositionally biased region" description="Acidic residues" evidence="11">
    <location>
        <begin position="58"/>
        <end position="90"/>
    </location>
</feature>
<sequence length="436" mass="47747">MEVEGPSRRPQQAVGEAGDSSNSRKRARIVTQLEDLVDETEHEPVSEAENNGSHDQDSAEEEEEEEEEDEEEEEEEEDDDDEEEQSESESEYVYMDGSGGDAPAEDQHNEQQPQGGGGGNDQRSQRRVVVLDDDDDDMHSNFPCTVIHQGSTAPAPLSPRPSSASCPDNSVVRDVTVNSSALDCGICFLPLKPPIFQCNVGHVVCSRCHDKLGVPSSCHVCRALTPGGYQRCHAMEQLVDSIRIPCPHAAHGCTDRPVYHSSEVHAKACAHAPCCCPGQGCSFVGSTAALLQHFTALHRWPCTTENKAGDGFDVNLCDGFNFVTAVRAGANQGATNKYLFMLNVEQAPFGRTITVFCIHPHHTSTATLRLTYGCYRSFDMCCTHHQASEFKVACTDLSKGLPNPSECFVFIVPRSAHRDDEEFTKVNVVIHQTPIQ</sequence>
<evidence type="ECO:0000256" key="4">
    <source>
        <dbReference type="ARBA" id="ARBA00012483"/>
    </source>
</evidence>
<proteinExistence type="inferred from homology"/>
<keyword evidence="9" id="KW-0862">Zinc</keyword>
<feature type="domain" description="SIAH-type" evidence="12">
    <location>
        <begin position="241"/>
        <end position="299"/>
    </location>
</feature>
<dbReference type="InterPro" id="IPR013083">
    <property type="entry name" value="Znf_RING/FYVE/PHD"/>
</dbReference>
<dbReference type="PANTHER" id="PTHR10315:SF96">
    <property type="entry name" value="SIAH-TYPE DOMAIN-CONTAINING PROTEIN"/>
    <property type="match status" value="1"/>
</dbReference>
<dbReference type="GO" id="GO:0008270">
    <property type="term" value="F:zinc ion binding"/>
    <property type="evidence" value="ECO:0007669"/>
    <property type="project" value="UniProtKB-KW"/>
</dbReference>
<dbReference type="GO" id="GO:0061630">
    <property type="term" value="F:ubiquitin protein ligase activity"/>
    <property type="evidence" value="ECO:0007669"/>
    <property type="project" value="UniProtKB-EC"/>
</dbReference>
<evidence type="ECO:0000256" key="9">
    <source>
        <dbReference type="ARBA" id="ARBA00022833"/>
    </source>
</evidence>
<keyword evidence="5" id="KW-0808">Transferase</keyword>
<keyword evidence="14" id="KW-1185">Reference proteome</keyword>
<comment type="catalytic activity">
    <reaction evidence="1">
        <text>S-ubiquitinyl-[E2 ubiquitin-conjugating enzyme]-L-cysteine + [acceptor protein]-L-lysine = [E2 ubiquitin-conjugating enzyme]-L-cysteine + N(6)-ubiquitinyl-[acceptor protein]-L-lysine.</text>
        <dbReference type="EC" id="2.3.2.27"/>
    </reaction>
</comment>
<keyword evidence="7 10" id="KW-0863">Zinc-finger</keyword>
<comment type="pathway">
    <text evidence="2">Protein modification; protein ubiquitination.</text>
</comment>
<evidence type="ECO:0000256" key="8">
    <source>
        <dbReference type="ARBA" id="ARBA00022786"/>
    </source>
</evidence>
<keyword evidence="6" id="KW-0479">Metal-binding</keyword>
<reference evidence="13 14" key="2">
    <citation type="submission" date="2024-10" db="EMBL/GenBank/DDBJ databases">
        <authorList>
            <person name="Ryan C."/>
        </authorList>
    </citation>
    <scope>NUCLEOTIDE SEQUENCE [LARGE SCALE GENOMIC DNA]</scope>
</reference>
<feature type="region of interest" description="Disordered" evidence="11">
    <location>
        <begin position="1"/>
        <end position="125"/>
    </location>
</feature>
<reference evidence="14" key="1">
    <citation type="submission" date="2024-06" db="EMBL/GenBank/DDBJ databases">
        <authorList>
            <person name="Ryan C."/>
        </authorList>
    </citation>
    <scope>NUCLEOTIDE SEQUENCE [LARGE SCALE GENOMIC DNA]</scope>
</reference>